<accession>A0A1Y3QZP7</accession>
<dbReference type="Pfam" id="PF01243">
    <property type="entry name" value="PNPOx_N"/>
    <property type="match status" value="1"/>
</dbReference>
<evidence type="ECO:0000259" key="1">
    <source>
        <dbReference type="Pfam" id="PF01243"/>
    </source>
</evidence>
<dbReference type="OrthoDB" id="1073475at2"/>
<sequence length="135" mass="15727">MEKAFEFLKTNKEVAFATAEDGKPKIRVFQIMRQEKNILYFVTAPGKEIYRQLQKNPNIEVLAMRGNISVRIAGQAVFDVDDKTAREIYAANPVLPRLYRAYTDLAYFRLPAVSLDYYDLTPDPPLQEHYDYEQK</sequence>
<dbReference type="EMBL" id="NFHB01000006">
    <property type="protein sequence ID" value="OUN02869.1"/>
    <property type="molecule type" value="Genomic_DNA"/>
</dbReference>
<organism evidence="2 3">
    <name type="scientific">Alistipes onderdonkii</name>
    <dbReference type="NCBI Taxonomy" id="328813"/>
    <lineage>
        <taxon>Bacteria</taxon>
        <taxon>Pseudomonadati</taxon>
        <taxon>Bacteroidota</taxon>
        <taxon>Bacteroidia</taxon>
        <taxon>Bacteroidales</taxon>
        <taxon>Rikenellaceae</taxon>
        <taxon>Alistipes</taxon>
    </lineage>
</organism>
<dbReference type="InterPro" id="IPR012349">
    <property type="entry name" value="Split_barrel_FMN-bd"/>
</dbReference>
<evidence type="ECO:0000313" key="3">
    <source>
        <dbReference type="Proteomes" id="UP000195772"/>
    </source>
</evidence>
<feature type="domain" description="Pyridoxamine 5'-phosphate oxidase N-terminal" evidence="1">
    <location>
        <begin position="2"/>
        <end position="88"/>
    </location>
</feature>
<proteinExistence type="predicted"/>
<reference evidence="3" key="1">
    <citation type="submission" date="2017-04" db="EMBL/GenBank/DDBJ databases">
        <title>Function of individual gut microbiota members based on whole genome sequencing of pure cultures obtained from chicken caecum.</title>
        <authorList>
            <person name="Medvecky M."/>
            <person name="Cejkova D."/>
            <person name="Polansky O."/>
            <person name="Karasova D."/>
            <person name="Kubasova T."/>
            <person name="Cizek A."/>
            <person name="Rychlik I."/>
        </authorList>
    </citation>
    <scope>NUCLEOTIDE SEQUENCE [LARGE SCALE GENOMIC DNA]</scope>
    <source>
        <strain evidence="3">An90</strain>
    </source>
</reference>
<dbReference type="AlphaFoldDB" id="A0A1Y3QZP7"/>
<dbReference type="Gene3D" id="2.30.110.10">
    <property type="entry name" value="Electron Transport, Fmn-binding Protein, Chain A"/>
    <property type="match status" value="1"/>
</dbReference>
<comment type="caution">
    <text evidence="2">The sequence shown here is derived from an EMBL/GenBank/DDBJ whole genome shotgun (WGS) entry which is preliminary data.</text>
</comment>
<protein>
    <submittedName>
        <fullName evidence="2">Pyridoxamine 5-phosphate oxidase</fullName>
    </submittedName>
</protein>
<gene>
    <name evidence="2" type="ORF">B5G41_10090</name>
</gene>
<dbReference type="SUPFAM" id="SSF50475">
    <property type="entry name" value="FMN-binding split barrel"/>
    <property type="match status" value="1"/>
</dbReference>
<evidence type="ECO:0000313" key="2">
    <source>
        <dbReference type="EMBL" id="OUN02869.1"/>
    </source>
</evidence>
<name>A0A1Y3QZP7_9BACT</name>
<dbReference type="InterPro" id="IPR011576">
    <property type="entry name" value="Pyridox_Oxase_N"/>
</dbReference>
<dbReference type="RefSeq" id="WP_032134625.1">
    <property type="nucleotide sequence ID" value="NZ_JADNCE010000013.1"/>
</dbReference>
<dbReference type="Proteomes" id="UP000195772">
    <property type="component" value="Unassembled WGS sequence"/>
</dbReference>